<evidence type="ECO:0000313" key="1">
    <source>
        <dbReference type="EMBL" id="KAJ2764471.1"/>
    </source>
</evidence>
<accession>A0ACC1JP10</accession>
<keyword evidence="2" id="KW-1185">Reference proteome</keyword>
<dbReference type="Proteomes" id="UP001140234">
    <property type="component" value="Unassembled WGS sequence"/>
</dbReference>
<gene>
    <name evidence="1" type="ORF">IWQ57_005154</name>
</gene>
<reference evidence="1" key="1">
    <citation type="submission" date="2022-07" db="EMBL/GenBank/DDBJ databases">
        <title>Phylogenomic reconstructions and comparative analyses of Kickxellomycotina fungi.</title>
        <authorList>
            <person name="Reynolds N.K."/>
            <person name="Stajich J.E."/>
            <person name="Barry K."/>
            <person name="Grigoriev I.V."/>
            <person name="Crous P."/>
            <person name="Smith M.E."/>
        </authorList>
    </citation>
    <scope>NUCLEOTIDE SEQUENCE</scope>
    <source>
        <strain evidence="1">CBS 109366</strain>
    </source>
</reference>
<evidence type="ECO:0000313" key="2">
    <source>
        <dbReference type="Proteomes" id="UP001140234"/>
    </source>
</evidence>
<organism evidence="1 2">
    <name type="scientific">Coemansia nantahalensis</name>
    <dbReference type="NCBI Taxonomy" id="2789366"/>
    <lineage>
        <taxon>Eukaryota</taxon>
        <taxon>Fungi</taxon>
        <taxon>Fungi incertae sedis</taxon>
        <taxon>Zoopagomycota</taxon>
        <taxon>Kickxellomycotina</taxon>
        <taxon>Kickxellomycetes</taxon>
        <taxon>Kickxellales</taxon>
        <taxon>Kickxellaceae</taxon>
        <taxon>Coemansia</taxon>
    </lineage>
</organism>
<comment type="caution">
    <text evidence="1">The sequence shown here is derived from an EMBL/GenBank/DDBJ whole genome shotgun (WGS) entry which is preliminary data.</text>
</comment>
<proteinExistence type="predicted"/>
<dbReference type="EMBL" id="JANBUJ010002337">
    <property type="protein sequence ID" value="KAJ2764471.1"/>
    <property type="molecule type" value="Genomic_DNA"/>
</dbReference>
<name>A0ACC1JP10_9FUNG</name>
<feature type="non-terminal residue" evidence="1">
    <location>
        <position position="491"/>
    </location>
</feature>
<sequence length="491" mass="50467">MLDKLPAQGSRQPRAPAAGSVTPPARVALRGADADGPPSAAPQSMLQVPAARWAGGPAPLTQGERERALAHGAWDRARVGELSAEIERLLDGSGAAAPPAPGAQGGASRAPGARRADVASVLSGRDLSQPLNLYRVPDGIMQVFVIGLHQSSPINRPYVVVRLGDQTFQTSVSKSPTGDWNEGFEVIVSYHTQLFGTVHMDVYSSNTLLPDTLVGRAEIKISLLGGFPEVFTSYYEIWDKNLAASTVPDQRQRSVVSRNLGALQVRVNYRFQKADDPEPAVTRVHGAHLAGALTSRQAGAAAVRGGGTSGPAAMSTDELVAVLASRYGQCCDTAHRHGGSASARGAAGASCADPGLGFARIDDDAVPPDAGAAAQDPGAKGGPGGAGWFFDLFAGPQEPASAPAATPVPAPAPASTPTGTAGPQGAGPAAEKTLMQSLAGMFVSSSTFMVLKSLERLVGLFNQGVELSNTELLGGLLALYRFHGEADIPGV</sequence>
<protein>
    <submittedName>
        <fullName evidence="1">Uncharacterized protein</fullName>
    </submittedName>
</protein>